<accession>A0A016U2Z7</accession>
<dbReference type="AlphaFoldDB" id="A0A016U2Z7"/>
<reference evidence="2" key="1">
    <citation type="journal article" date="2015" name="Nat. Genet.">
        <title>The genome and transcriptome of the zoonotic hookworm Ancylostoma ceylanicum identify infection-specific gene families.</title>
        <authorList>
            <person name="Schwarz E.M."/>
            <person name="Hu Y."/>
            <person name="Antoshechkin I."/>
            <person name="Miller M.M."/>
            <person name="Sternberg P.W."/>
            <person name="Aroian R.V."/>
        </authorList>
    </citation>
    <scope>NUCLEOTIDE SEQUENCE</scope>
    <source>
        <strain evidence="2">HY135</strain>
    </source>
</reference>
<dbReference type="Proteomes" id="UP000024635">
    <property type="component" value="Unassembled WGS sequence"/>
</dbReference>
<gene>
    <name evidence="1" type="primary">Acey_s0061.g3232</name>
    <name evidence="1" type="ORF">Y032_0061g3232</name>
</gene>
<evidence type="ECO:0000313" key="1">
    <source>
        <dbReference type="EMBL" id="EYC09247.1"/>
    </source>
</evidence>
<organism evidence="1 2">
    <name type="scientific">Ancylostoma ceylanicum</name>
    <dbReference type="NCBI Taxonomy" id="53326"/>
    <lineage>
        <taxon>Eukaryota</taxon>
        <taxon>Metazoa</taxon>
        <taxon>Ecdysozoa</taxon>
        <taxon>Nematoda</taxon>
        <taxon>Chromadorea</taxon>
        <taxon>Rhabditida</taxon>
        <taxon>Rhabditina</taxon>
        <taxon>Rhabditomorpha</taxon>
        <taxon>Strongyloidea</taxon>
        <taxon>Ancylostomatidae</taxon>
        <taxon>Ancylostomatinae</taxon>
        <taxon>Ancylostoma</taxon>
    </lineage>
</organism>
<protein>
    <submittedName>
        <fullName evidence="1">Uncharacterized protein</fullName>
    </submittedName>
</protein>
<dbReference type="EMBL" id="JARK01001397">
    <property type="protein sequence ID" value="EYC09247.1"/>
    <property type="molecule type" value="Genomic_DNA"/>
</dbReference>
<name>A0A016U2Z7_9BILA</name>
<comment type="caution">
    <text evidence="1">The sequence shown here is derived from an EMBL/GenBank/DDBJ whole genome shotgun (WGS) entry which is preliminary data.</text>
</comment>
<proteinExistence type="predicted"/>
<sequence>MFFSSDWSLLVNHYRSHGCRLVRACRLIHQDLLLGLAVNISHGPDRFQADLQFTTCACRSELGLLPEAKFEASRLFCKIFFFIGHEYLCRLEKTALPECVPVWKESRHLWTNGKLSIFPGTFMNTDAGVVVIGAIQIPLAPLSHFPDKLSNRILRSQKISSYIQEKQK</sequence>
<evidence type="ECO:0000313" key="2">
    <source>
        <dbReference type="Proteomes" id="UP000024635"/>
    </source>
</evidence>
<keyword evidence="2" id="KW-1185">Reference proteome</keyword>